<organism evidence="6 7">
    <name type="scientific">Serratia symbiotica</name>
    <dbReference type="NCBI Taxonomy" id="138074"/>
    <lineage>
        <taxon>Bacteria</taxon>
        <taxon>Pseudomonadati</taxon>
        <taxon>Pseudomonadota</taxon>
        <taxon>Gammaproteobacteria</taxon>
        <taxon>Enterobacterales</taxon>
        <taxon>Yersiniaceae</taxon>
        <taxon>Serratia</taxon>
    </lineage>
</organism>
<name>A0A068Z5M4_9GAMM</name>
<dbReference type="GO" id="GO:0033644">
    <property type="term" value="C:host cell membrane"/>
    <property type="evidence" value="ECO:0007669"/>
    <property type="project" value="UniProtKB-SubCell"/>
</dbReference>
<dbReference type="Proteomes" id="UP000042738">
    <property type="component" value="Chromosome"/>
</dbReference>
<accession>A0A068Z5M4</accession>
<evidence type="ECO:0000313" key="6">
    <source>
        <dbReference type="EMBL" id="QLH63677.1"/>
    </source>
</evidence>
<feature type="domain" description="Translocator protein BipB-like C-terminal" evidence="5">
    <location>
        <begin position="329"/>
        <end position="654"/>
    </location>
</feature>
<evidence type="ECO:0000313" key="7">
    <source>
        <dbReference type="Proteomes" id="UP000042738"/>
    </source>
</evidence>
<dbReference type="STRING" id="138074.SYMBAF_90293"/>
<dbReference type="Gene3D" id="1.10.287.1490">
    <property type="match status" value="1"/>
</dbReference>
<evidence type="ECO:0000256" key="3">
    <source>
        <dbReference type="ARBA" id="ARBA00023026"/>
    </source>
</evidence>
<comment type="similarity">
    <text evidence="4">Belongs to the SctE/SipB/YopB family.</text>
</comment>
<comment type="subcellular location">
    <subcellularLocation>
        <location evidence="1">Host membrane</location>
        <topology evidence="1">Multi-pass membrane protein</topology>
    </subcellularLocation>
</comment>
<gene>
    <name evidence="6" type="primary">sctE</name>
    <name evidence="6" type="ORF">SYMBAF_13065</name>
</gene>
<reference evidence="6 7" key="1">
    <citation type="journal article" date="2014" name="Genome Announc.">
        <title>Whole-Genome Sequence of Serratia symbiotica Strain CWBI-2.3T, a Free-Living Symbiont of the Black Bean Aphid Aphis fabae.</title>
        <authorList>
            <person name="Foray V."/>
            <person name="Grigorescu A.S."/>
            <person name="Sabri A."/>
            <person name="Haubruge E."/>
            <person name="Lognay G."/>
            <person name="Francis F."/>
            <person name="Fauconnier M.L."/>
            <person name="Hance T."/>
            <person name="Thonart P."/>
        </authorList>
    </citation>
    <scope>NUCLEOTIDE SEQUENCE [LARGE SCALE GENOMIC DNA]</scope>
    <source>
        <strain evidence="6">CWBI-2.3</strain>
    </source>
</reference>
<dbReference type="Pfam" id="PF04888">
    <property type="entry name" value="SseC"/>
    <property type="match status" value="1"/>
</dbReference>
<evidence type="ECO:0000256" key="1">
    <source>
        <dbReference type="ARBA" id="ARBA00004301"/>
    </source>
</evidence>
<proteinExistence type="inferred from homology"/>
<evidence type="ECO:0000256" key="2">
    <source>
        <dbReference type="ARBA" id="ARBA00022870"/>
    </source>
</evidence>
<dbReference type="AlphaFoldDB" id="A0A068Z5M4"/>
<dbReference type="EMBL" id="CP050855">
    <property type="protein sequence ID" value="QLH63677.1"/>
    <property type="molecule type" value="Genomic_DNA"/>
</dbReference>
<dbReference type="GeneID" id="93737417"/>
<sequence>MANITEISCERIANIRAFSQGININKVVSDSAKELLELEDACRNLVANEQEKRYRQDSMPTLAEPKVKLADIRLASQACQTGGSEESSASRAAGQQEPGFSANASLLGSMATLRKLLHAGNLEDLRNQLALITAEKTAIRLQGEKLLSIFEKSLTQLEEANKQLEESQQALKDANNHVNDLTEQQKSLQEQYEYANQQLSQTQDELAQARAKRAEIPEPPQTEDQQKSYQQLSEKINQLQKQLDTQQGNVQTLTEKQASLADKLTDAKQIVTQLDANVHKAAQAAIEKAQQADQHRSAINKLVDSAPRKVPIDGDNLENALALLTLLTAQLKKTLGEDAIKNMRRQQDVIEALNEASRKDQEKKANEADEAQRKAEAASKAAGCISKTLGIIMLVVSVVATVVTFGTAGPLMMAVAAIGLAMAVADVVLEANGCSTLMEMAANEIAKGVSSLLIQCGVAPEKAKQIANIVGMVVAAVAFLALSLLSVSSFVKNAGTAVAKTLQTGTKMAANVLKSAAKALSDKFINILMKIFSKTGKLTQQFTKFAKNTKEVIKLSDVTARRIEMGTKGANMVMGVTKSAVGGGLNLYASAQISDMKALLGALIKDNESIQAWVRALEALIKSWAKDFDQHSTDFDNMLTATNESGRTKANLMKSSYA</sequence>
<keyword evidence="2" id="KW-0472">Membrane</keyword>
<evidence type="ECO:0000259" key="5">
    <source>
        <dbReference type="Pfam" id="PF04888"/>
    </source>
</evidence>
<keyword evidence="2" id="KW-1043">Host membrane</keyword>
<keyword evidence="3" id="KW-0843">Virulence</keyword>
<evidence type="ECO:0000256" key="4">
    <source>
        <dbReference type="ARBA" id="ARBA00035640"/>
    </source>
</evidence>
<dbReference type="InterPro" id="IPR006972">
    <property type="entry name" value="BipB-like_C"/>
</dbReference>
<dbReference type="RefSeq" id="WP_040267050.1">
    <property type="nucleotide sequence ID" value="NZ_CAXKXZ010000042.1"/>
</dbReference>
<protein>
    <submittedName>
        <fullName evidence="6">Type III secretion system translocon subunit SctE</fullName>
    </submittedName>
</protein>